<protein>
    <recommendedName>
        <fullName evidence="3">SnoaL-like domain-containing protein</fullName>
    </recommendedName>
</protein>
<dbReference type="EMBL" id="BAABHB010000009">
    <property type="protein sequence ID" value="GAA4412225.1"/>
    <property type="molecule type" value="Genomic_DNA"/>
</dbReference>
<dbReference type="Gene3D" id="3.10.450.50">
    <property type="match status" value="2"/>
</dbReference>
<comment type="caution">
    <text evidence="1">The sequence shown here is derived from an EMBL/GenBank/DDBJ whole genome shotgun (WGS) entry which is preliminary data.</text>
</comment>
<reference evidence="2" key="1">
    <citation type="journal article" date="2019" name="Int. J. Syst. Evol. Microbiol.">
        <title>The Global Catalogue of Microorganisms (GCM) 10K type strain sequencing project: providing services to taxonomists for standard genome sequencing and annotation.</title>
        <authorList>
            <consortium name="The Broad Institute Genomics Platform"/>
            <consortium name="The Broad Institute Genome Sequencing Center for Infectious Disease"/>
            <person name="Wu L."/>
            <person name="Ma J."/>
        </authorList>
    </citation>
    <scope>NUCLEOTIDE SEQUENCE [LARGE SCALE GENOMIC DNA]</scope>
    <source>
        <strain evidence="2">JCM 17925</strain>
    </source>
</reference>
<dbReference type="InterPro" id="IPR032710">
    <property type="entry name" value="NTF2-like_dom_sf"/>
</dbReference>
<dbReference type="SUPFAM" id="SSF54427">
    <property type="entry name" value="NTF2-like"/>
    <property type="match status" value="2"/>
</dbReference>
<sequence length="260" mass="29466">MGEDYLKLAHDFQAKQISFLVKGDVDGLVDACYTDDARLHSFQFRAQGHDAIKEILHLYLQRLSTMGARTIDKFEAGRNFIWLELTIDNPQGDAVKVYEVKFLRDEKIYLQLYGLRQGTVWQDGDFAGFTPPDNQEARAFHQWYLDFHIRGDADALADDFFTDDARLVTARIDVTGRESIRSMFRDLFAKESGFTPLSVENITSDVDYVWFEATVMSNLGPRSVYDVMLLQDGKVCLQLVGQLAGVLPTEAAFGQQVGVK</sequence>
<keyword evidence="2" id="KW-1185">Reference proteome</keyword>
<evidence type="ECO:0008006" key="3">
    <source>
        <dbReference type="Google" id="ProtNLM"/>
    </source>
</evidence>
<accession>A0ABP8KQI8</accession>
<name>A0ABP8KQI8_9BACT</name>
<dbReference type="RefSeq" id="WP_345269611.1">
    <property type="nucleotide sequence ID" value="NZ_BAABHB010000009.1"/>
</dbReference>
<organism evidence="1 2">
    <name type="scientific">Nibrella viscosa</name>
    <dbReference type="NCBI Taxonomy" id="1084524"/>
    <lineage>
        <taxon>Bacteria</taxon>
        <taxon>Pseudomonadati</taxon>
        <taxon>Bacteroidota</taxon>
        <taxon>Cytophagia</taxon>
        <taxon>Cytophagales</taxon>
        <taxon>Spirosomataceae</taxon>
        <taxon>Nibrella</taxon>
    </lineage>
</organism>
<evidence type="ECO:0000313" key="1">
    <source>
        <dbReference type="EMBL" id="GAA4412225.1"/>
    </source>
</evidence>
<proteinExistence type="predicted"/>
<evidence type="ECO:0000313" key="2">
    <source>
        <dbReference type="Proteomes" id="UP001500936"/>
    </source>
</evidence>
<gene>
    <name evidence="1" type="ORF">GCM10023187_39000</name>
</gene>
<dbReference type="Proteomes" id="UP001500936">
    <property type="component" value="Unassembled WGS sequence"/>
</dbReference>